<gene>
    <name evidence="2" type="ORF">RJ640_020544</name>
</gene>
<evidence type="ECO:0000313" key="3">
    <source>
        <dbReference type="Proteomes" id="UP001187471"/>
    </source>
</evidence>
<feature type="region of interest" description="Disordered" evidence="1">
    <location>
        <begin position="66"/>
        <end position="111"/>
    </location>
</feature>
<organism evidence="2 3">
    <name type="scientific">Escallonia rubra</name>
    <dbReference type="NCBI Taxonomy" id="112253"/>
    <lineage>
        <taxon>Eukaryota</taxon>
        <taxon>Viridiplantae</taxon>
        <taxon>Streptophyta</taxon>
        <taxon>Embryophyta</taxon>
        <taxon>Tracheophyta</taxon>
        <taxon>Spermatophyta</taxon>
        <taxon>Magnoliopsida</taxon>
        <taxon>eudicotyledons</taxon>
        <taxon>Gunneridae</taxon>
        <taxon>Pentapetalae</taxon>
        <taxon>asterids</taxon>
        <taxon>campanulids</taxon>
        <taxon>Escalloniales</taxon>
        <taxon>Escalloniaceae</taxon>
        <taxon>Escallonia</taxon>
    </lineage>
</organism>
<keyword evidence="3" id="KW-1185">Reference proteome</keyword>
<name>A0AA88UR77_9ASTE</name>
<protein>
    <submittedName>
        <fullName evidence="2">Uncharacterized protein</fullName>
    </submittedName>
</protein>
<sequence>MHETILDFVDTASVTAAGTEEGPPRSGGWGLRGWAKRMEDRAVREVLGAGRRQPCLEEEDSRAWSFGLGDSRGAARKAGLGRAGEPGSSRGDLFSASNLDFKARANPSGPR</sequence>
<reference evidence="2" key="1">
    <citation type="submission" date="2022-12" db="EMBL/GenBank/DDBJ databases">
        <title>Draft genome assemblies for two species of Escallonia (Escalloniales).</title>
        <authorList>
            <person name="Chanderbali A."/>
            <person name="Dervinis C."/>
            <person name="Anghel I."/>
            <person name="Soltis D."/>
            <person name="Soltis P."/>
            <person name="Zapata F."/>
        </authorList>
    </citation>
    <scope>NUCLEOTIDE SEQUENCE</scope>
    <source>
        <strain evidence="2">UCBG92.1500</strain>
        <tissue evidence="2">Leaf</tissue>
    </source>
</reference>
<evidence type="ECO:0000313" key="2">
    <source>
        <dbReference type="EMBL" id="KAK2990343.1"/>
    </source>
</evidence>
<dbReference type="EMBL" id="JAVXUO010000656">
    <property type="protein sequence ID" value="KAK2990343.1"/>
    <property type="molecule type" value="Genomic_DNA"/>
</dbReference>
<comment type="caution">
    <text evidence="2">The sequence shown here is derived from an EMBL/GenBank/DDBJ whole genome shotgun (WGS) entry which is preliminary data.</text>
</comment>
<dbReference type="Proteomes" id="UP001187471">
    <property type="component" value="Unassembled WGS sequence"/>
</dbReference>
<proteinExistence type="predicted"/>
<dbReference type="AlphaFoldDB" id="A0AA88UR77"/>
<evidence type="ECO:0000256" key="1">
    <source>
        <dbReference type="SAM" id="MobiDB-lite"/>
    </source>
</evidence>
<accession>A0AA88UR77</accession>
<feature type="region of interest" description="Disordered" evidence="1">
    <location>
        <begin position="1"/>
        <end position="32"/>
    </location>
</feature>